<gene>
    <name evidence="1" type="ORF">EXIGLDRAFT_777863</name>
</gene>
<accession>A0A165CU16</accession>
<proteinExistence type="predicted"/>
<protein>
    <recommendedName>
        <fullName evidence="3">MalT-like TPR region domain-containing protein</fullName>
    </recommendedName>
</protein>
<evidence type="ECO:0000313" key="2">
    <source>
        <dbReference type="Proteomes" id="UP000077266"/>
    </source>
</evidence>
<sequence>MDFDAGRLAEGISRLHEALPIFEAGHDLHCLAISHDTLGQLFLLQGYPRKALQHLGKALHFVGSSNQIGQSVLFLGGHVNAYIACGDTEAALRSLHAARKIRIDHPHDGADSYIQIELLRMQAAVDLARQDPVSAREICAAAAALCVGRYFIPRASTLFIAGRAEHALGNIEEARAHFLVSVLVYRTRGEQTQGIVPLNHYARALNDESADLVLRAIMLPLLRFGFQRELGDALLHHAHVALRTEQVAVARHRARSALSRFEESDDEMGIKRARDFLAILALNTI</sequence>
<dbReference type="InterPro" id="IPR011990">
    <property type="entry name" value="TPR-like_helical_dom_sf"/>
</dbReference>
<dbReference type="Gene3D" id="1.25.40.10">
    <property type="entry name" value="Tetratricopeptide repeat domain"/>
    <property type="match status" value="1"/>
</dbReference>
<evidence type="ECO:0008006" key="3">
    <source>
        <dbReference type="Google" id="ProtNLM"/>
    </source>
</evidence>
<dbReference type="SUPFAM" id="SSF48452">
    <property type="entry name" value="TPR-like"/>
    <property type="match status" value="1"/>
</dbReference>
<dbReference type="AlphaFoldDB" id="A0A165CU16"/>
<dbReference type="OrthoDB" id="10639006at2759"/>
<keyword evidence="2" id="KW-1185">Reference proteome</keyword>
<dbReference type="InParanoid" id="A0A165CU16"/>
<reference evidence="1 2" key="1">
    <citation type="journal article" date="2016" name="Mol. Biol. Evol.">
        <title>Comparative Genomics of Early-Diverging Mushroom-Forming Fungi Provides Insights into the Origins of Lignocellulose Decay Capabilities.</title>
        <authorList>
            <person name="Nagy L.G."/>
            <person name="Riley R."/>
            <person name="Tritt A."/>
            <person name="Adam C."/>
            <person name="Daum C."/>
            <person name="Floudas D."/>
            <person name="Sun H."/>
            <person name="Yadav J.S."/>
            <person name="Pangilinan J."/>
            <person name="Larsson K.H."/>
            <person name="Matsuura K."/>
            <person name="Barry K."/>
            <person name="Labutti K."/>
            <person name="Kuo R."/>
            <person name="Ohm R.A."/>
            <person name="Bhattacharya S.S."/>
            <person name="Shirouzu T."/>
            <person name="Yoshinaga Y."/>
            <person name="Martin F.M."/>
            <person name="Grigoriev I.V."/>
            <person name="Hibbett D.S."/>
        </authorList>
    </citation>
    <scope>NUCLEOTIDE SEQUENCE [LARGE SCALE GENOMIC DNA]</scope>
    <source>
        <strain evidence="1 2">HHB12029</strain>
    </source>
</reference>
<dbReference type="EMBL" id="KV426287">
    <property type="protein sequence ID" value="KZV83118.1"/>
    <property type="molecule type" value="Genomic_DNA"/>
</dbReference>
<evidence type="ECO:0000313" key="1">
    <source>
        <dbReference type="EMBL" id="KZV83118.1"/>
    </source>
</evidence>
<dbReference type="Proteomes" id="UP000077266">
    <property type="component" value="Unassembled WGS sequence"/>
</dbReference>
<name>A0A165CU16_EXIGL</name>
<organism evidence="1 2">
    <name type="scientific">Exidia glandulosa HHB12029</name>
    <dbReference type="NCBI Taxonomy" id="1314781"/>
    <lineage>
        <taxon>Eukaryota</taxon>
        <taxon>Fungi</taxon>
        <taxon>Dikarya</taxon>
        <taxon>Basidiomycota</taxon>
        <taxon>Agaricomycotina</taxon>
        <taxon>Agaricomycetes</taxon>
        <taxon>Auriculariales</taxon>
        <taxon>Exidiaceae</taxon>
        <taxon>Exidia</taxon>
    </lineage>
</organism>